<reference evidence="1 2" key="1">
    <citation type="submission" date="2018-06" db="EMBL/GenBank/DDBJ databases">
        <authorList>
            <consortium name="Pathogen Informatics"/>
            <person name="Doyle S."/>
        </authorList>
    </citation>
    <scope>NUCLEOTIDE SEQUENCE [LARGE SCALE GENOMIC DNA]</scope>
    <source>
        <strain evidence="1 2">NCTC9426</strain>
    </source>
</reference>
<dbReference type="GO" id="GO:0006355">
    <property type="term" value="P:regulation of DNA-templated transcription"/>
    <property type="evidence" value="ECO:0007669"/>
    <property type="project" value="InterPro"/>
</dbReference>
<dbReference type="AlphaFoldDB" id="A0A378Q4J4"/>
<dbReference type="InterPro" id="IPR010985">
    <property type="entry name" value="Ribbon_hlx_hlx"/>
</dbReference>
<dbReference type="SUPFAM" id="SSF47598">
    <property type="entry name" value="Ribbon-helix-helix"/>
    <property type="match status" value="1"/>
</dbReference>
<name>A0A378Q4J4_MORBO</name>
<dbReference type="Proteomes" id="UP000254133">
    <property type="component" value="Unassembled WGS sequence"/>
</dbReference>
<dbReference type="EMBL" id="UGPZ01000003">
    <property type="protein sequence ID" value="STY94097.1"/>
    <property type="molecule type" value="Genomic_DNA"/>
</dbReference>
<gene>
    <name evidence="1" type="ORF">NCTC9426_02833</name>
</gene>
<sequence length="95" mass="10802">MITLDLPPQIQHSIQAYANEQGVSVHDYIVQAIQNRLASEPTMLFDIDVMKERLKGLENKEEALKNSVSVPTWALADFDSFEKWVAERDALRTSV</sequence>
<evidence type="ECO:0000313" key="1">
    <source>
        <dbReference type="EMBL" id="STY94097.1"/>
    </source>
</evidence>
<proteinExistence type="predicted"/>
<accession>A0A378Q4J4</accession>
<organism evidence="1 2">
    <name type="scientific">Moraxella bovis</name>
    <dbReference type="NCBI Taxonomy" id="476"/>
    <lineage>
        <taxon>Bacteria</taxon>
        <taxon>Pseudomonadati</taxon>
        <taxon>Pseudomonadota</taxon>
        <taxon>Gammaproteobacteria</taxon>
        <taxon>Moraxellales</taxon>
        <taxon>Moraxellaceae</taxon>
        <taxon>Moraxella</taxon>
    </lineage>
</organism>
<protein>
    <submittedName>
        <fullName evidence="1">Uncharacterized protein</fullName>
    </submittedName>
</protein>
<evidence type="ECO:0000313" key="2">
    <source>
        <dbReference type="Proteomes" id="UP000254133"/>
    </source>
</evidence>
<dbReference type="RefSeq" id="WP_115370158.1">
    <property type="nucleotide sequence ID" value="NZ_UGPZ01000003.1"/>
</dbReference>